<reference evidence="1" key="1">
    <citation type="submission" date="2014-09" db="EMBL/GenBank/DDBJ databases">
        <authorList>
            <person name="Magalhaes I.L.F."/>
            <person name="Oliveira U."/>
            <person name="Santos F.R."/>
            <person name="Vidigal T.H.D.A."/>
            <person name="Brescovit A.D."/>
            <person name="Santos A.J."/>
        </authorList>
    </citation>
    <scope>NUCLEOTIDE SEQUENCE</scope>
    <source>
        <tissue evidence="1">Shoot tissue taken approximately 20 cm above the soil surface</tissue>
    </source>
</reference>
<evidence type="ECO:0000313" key="1">
    <source>
        <dbReference type="EMBL" id="JAD19942.1"/>
    </source>
</evidence>
<sequence length="33" mass="3771">MDSNPTTKRYRKLFVVVWALSLSRTTCSVVAQL</sequence>
<organism evidence="1">
    <name type="scientific">Arundo donax</name>
    <name type="common">Giant reed</name>
    <name type="synonym">Donax arundinaceus</name>
    <dbReference type="NCBI Taxonomy" id="35708"/>
    <lineage>
        <taxon>Eukaryota</taxon>
        <taxon>Viridiplantae</taxon>
        <taxon>Streptophyta</taxon>
        <taxon>Embryophyta</taxon>
        <taxon>Tracheophyta</taxon>
        <taxon>Spermatophyta</taxon>
        <taxon>Magnoliopsida</taxon>
        <taxon>Liliopsida</taxon>
        <taxon>Poales</taxon>
        <taxon>Poaceae</taxon>
        <taxon>PACMAD clade</taxon>
        <taxon>Arundinoideae</taxon>
        <taxon>Arundineae</taxon>
        <taxon>Arundo</taxon>
    </lineage>
</organism>
<dbReference type="AlphaFoldDB" id="A0A0A8Y883"/>
<dbReference type="EMBL" id="GBRH01277953">
    <property type="protein sequence ID" value="JAD19942.1"/>
    <property type="molecule type" value="Transcribed_RNA"/>
</dbReference>
<protein>
    <submittedName>
        <fullName evidence="1">Uncharacterized protein</fullName>
    </submittedName>
</protein>
<name>A0A0A8Y883_ARUDO</name>
<reference evidence="1" key="2">
    <citation type="journal article" date="2015" name="Data Brief">
        <title>Shoot transcriptome of the giant reed, Arundo donax.</title>
        <authorList>
            <person name="Barrero R.A."/>
            <person name="Guerrero F.D."/>
            <person name="Moolhuijzen P."/>
            <person name="Goolsby J.A."/>
            <person name="Tidwell J."/>
            <person name="Bellgard S.E."/>
            <person name="Bellgard M.I."/>
        </authorList>
    </citation>
    <scope>NUCLEOTIDE SEQUENCE</scope>
    <source>
        <tissue evidence="1">Shoot tissue taken approximately 20 cm above the soil surface</tissue>
    </source>
</reference>
<accession>A0A0A8Y883</accession>
<proteinExistence type="predicted"/>